<sequence>PIKELVVRESIGWSVNKEIRILFNNIRTESWAKWLVYEYDQVSCRLIIWGLKTEHSRLESILQPILTNTHSKTIECGSIRATFQNGLICSSIELMENALRLDLQRVPCKSYEQLLNWLKVKLDINRHDIKENNFQESKLSSRSDDDDDDDDYEAPPFYILLKSPEAFQRATA</sequence>
<dbReference type="EMBL" id="CAJOBD010048609">
    <property type="protein sequence ID" value="CAF4344375.1"/>
    <property type="molecule type" value="Genomic_DNA"/>
</dbReference>
<evidence type="ECO:0000313" key="2">
    <source>
        <dbReference type="EMBL" id="CAF4344375.1"/>
    </source>
</evidence>
<proteinExistence type="predicted"/>
<dbReference type="AlphaFoldDB" id="A0A820KNY2"/>
<evidence type="ECO:0000256" key="1">
    <source>
        <dbReference type="SAM" id="MobiDB-lite"/>
    </source>
</evidence>
<accession>A0A820KNY2</accession>
<name>A0A820KNY2_9BILA</name>
<reference evidence="2" key="1">
    <citation type="submission" date="2021-02" db="EMBL/GenBank/DDBJ databases">
        <authorList>
            <person name="Nowell W R."/>
        </authorList>
    </citation>
    <scope>NUCLEOTIDE SEQUENCE</scope>
</reference>
<comment type="caution">
    <text evidence="2">The sequence shown here is derived from an EMBL/GenBank/DDBJ whole genome shotgun (WGS) entry which is preliminary data.</text>
</comment>
<feature type="non-terminal residue" evidence="2">
    <location>
        <position position="1"/>
    </location>
</feature>
<feature type="compositionally biased region" description="Acidic residues" evidence="1">
    <location>
        <begin position="144"/>
        <end position="153"/>
    </location>
</feature>
<organism evidence="2 3">
    <name type="scientific">Rotaria sordida</name>
    <dbReference type="NCBI Taxonomy" id="392033"/>
    <lineage>
        <taxon>Eukaryota</taxon>
        <taxon>Metazoa</taxon>
        <taxon>Spiralia</taxon>
        <taxon>Gnathifera</taxon>
        <taxon>Rotifera</taxon>
        <taxon>Eurotatoria</taxon>
        <taxon>Bdelloidea</taxon>
        <taxon>Philodinida</taxon>
        <taxon>Philodinidae</taxon>
        <taxon>Rotaria</taxon>
    </lineage>
</organism>
<gene>
    <name evidence="2" type="ORF">JBS370_LOCUS41732</name>
</gene>
<protein>
    <submittedName>
        <fullName evidence="2">Uncharacterized protein</fullName>
    </submittedName>
</protein>
<dbReference type="Proteomes" id="UP000663836">
    <property type="component" value="Unassembled WGS sequence"/>
</dbReference>
<feature type="region of interest" description="Disordered" evidence="1">
    <location>
        <begin position="135"/>
        <end position="155"/>
    </location>
</feature>
<evidence type="ECO:0000313" key="3">
    <source>
        <dbReference type="Proteomes" id="UP000663836"/>
    </source>
</evidence>
<feature type="non-terminal residue" evidence="2">
    <location>
        <position position="172"/>
    </location>
</feature>